<accession>A0A371JW13</accession>
<name>A0A371JW13_9FLAO</name>
<evidence type="ECO:0000256" key="5">
    <source>
        <dbReference type="SAM" id="SignalP"/>
    </source>
</evidence>
<dbReference type="Gene3D" id="2.60.40.60">
    <property type="entry name" value="Cadherins"/>
    <property type="match status" value="4"/>
</dbReference>
<dbReference type="GO" id="GO:0007156">
    <property type="term" value="P:homophilic cell adhesion via plasma membrane adhesion molecules"/>
    <property type="evidence" value="ECO:0007669"/>
    <property type="project" value="InterPro"/>
</dbReference>
<evidence type="ECO:0000256" key="4">
    <source>
        <dbReference type="ARBA" id="ARBA00023136"/>
    </source>
</evidence>
<keyword evidence="8" id="KW-1185">Reference proteome</keyword>
<evidence type="ECO:0000313" key="7">
    <source>
        <dbReference type="EMBL" id="RDY61970.1"/>
    </source>
</evidence>
<dbReference type="GO" id="GO:0016477">
    <property type="term" value="P:cell migration"/>
    <property type="evidence" value="ECO:0007669"/>
    <property type="project" value="TreeGrafter"/>
</dbReference>
<dbReference type="PANTHER" id="PTHR24027:SF438">
    <property type="entry name" value="CADHERIN 23"/>
    <property type="match status" value="1"/>
</dbReference>
<dbReference type="GO" id="GO:0016342">
    <property type="term" value="C:catenin complex"/>
    <property type="evidence" value="ECO:0007669"/>
    <property type="project" value="TreeGrafter"/>
</dbReference>
<comment type="subcellular location">
    <subcellularLocation>
        <location evidence="1">Membrane</location>
    </subcellularLocation>
</comment>
<dbReference type="CDD" id="cd11304">
    <property type="entry name" value="Cadherin_repeat"/>
    <property type="match status" value="4"/>
</dbReference>
<evidence type="ECO:0000313" key="8">
    <source>
        <dbReference type="Proteomes" id="UP000261828"/>
    </source>
</evidence>
<keyword evidence="4" id="KW-0472">Membrane</keyword>
<dbReference type="Pfam" id="PF07603">
    <property type="entry name" value="Lcl_C"/>
    <property type="match status" value="1"/>
</dbReference>
<keyword evidence="5" id="KW-0732">Signal</keyword>
<dbReference type="GO" id="GO:0008013">
    <property type="term" value="F:beta-catenin binding"/>
    <property type="evidence" value="ECO:0007669"/>
    <property type="project" value="TreeGrafter"/>
</dbReference>
<dbReference type="InterPro" id="IPR002126">
    <property type="entry name" value="Cadherin-like_dom"/>
</dbReference>
<dbReference type="InterPro" id="IPR011460">
    <property type="entry name" value="Lcl_C"/>
</dbReference>
<dbReference type="OrthoDB" id="1439291at2"/>
<dbReference type="InterPro" id="IPR039808">
    <property type="entry name" value="Cadherin"/>
</dbReference>
<dbReference type="InterPro" id="IPR015919">
    <property type="entry name" value="Cadherin-like_sf"/>
</dbReference>
<dbReference type="Proteomes" id="UP000261828">
    <property type="component" value="Unassembled WGS sequence"/>
</dbReference>
<evidence type="ECO:0000256" key="1">
    <source>
        <dbReference type="ARBA" id="ARBA00004370"/>
    </source>
</evidence>
<gene>
    <name evidence="7" type="ORF">DX873_07450</name>
</gene>
<evidence type="ECO:0000259" key="6">
    <source>
        <dbReference type="PROSITE" id="PS50268"/>
    </source>
</evidence>
<feature type="signal peptide" evidence="5">
    <location>
        <begin position="1"/>
        <end position="23"/>
    </location>
</feature>
<dbReference type="SUPFAM" id="SSF49313">
    <property type="entry name" value="Cadherin-like"/>
    <property type="match status" value="4"/>
</dbReference>
<protein>
    <submittedName>
        <fullName evidence="7">DUF1566 domain-containing protein</fullName>
    </submittedName>
</protein>
<dbReference type="GO" id="GO:0045296">
    <property type="term" value="F:cadherin binding"/>
    <property type="evidence" value="ECO:0007669"/>
    <property type="project" value="TreeGrafter"/>
</dbReference>
<dbReference type="GO" id="GO:0005509">
    <property type="term" value="F:calcium ion binding"/>
    <property type="evidence" value="ECO:0007669"/>
    <property type="project" value="InterPro"/>
</dbReference>
<dbReference type="PANTHER" id="PTHR24027">
    <property type="entry name" value="CADHERIN-23"/>
    <property type="match status" value="1"/>
</dbReference>
<feature type="chain" id="PRO_5016571333" evidence="5">
    <location>
        <begin position="24"/>
        <end position="576"/>
    </location>
</feature>
<dbReference type="PROSITE" id="PS51257">
    <property type="entry name" value="PROKAR_LIPOPROTEIN"/>
    <property type="match status" value="1"/>
</dbReference>
<feature type="domain" description="Cadherin" evidence="6">
    <location>
        <begin position="326"/>
        <end position="428"/>
    </location>
</feature>
<sequence>MKNRFRIAHIWLLTLLIATISCNNDDNSDGTTDEIVIEVQDFTLTIDENPSNGESLGSIEATGSNSLSFSITEQTPSGALTINEDTGDLTIADASLFDFETNPMITATVAVVGATETASITINLNNLDELGVQDLIVDIDENPTNGDLIGTVQVNGNGASSFNIDSQTPTGALAIDQSSGELTVADASVFDFETNPIITATVSVIDGIDTATVTVNLNDVVEITLDDLTVSIDENPTDGQVVGTMQANGSGTFSFSITSQTPQGSLAIDSSTGELTVVDPNLFDFETNPVITATILVDDGVETATASATVNLNDVDEVTAQNTNMDIDENPSNGAIVGTLQATGSNLTYTITFQNPAGAFNIDQSTGELSVADETLFDFETNPNMLATISVDNGIQTVSANAIVALNDVNELGEYKYGGVIFWIDPTSNNSEGLVCDVVDQSTGGTWGCTTVDITGAQGIAIGSGEANTAAILASGCTVSSSAAEMVASLDYNGFDDWFLPSRDELNEMFLNVGIINATAIANGGTNLNSAYWSSSQSSATEAWEVLYVDGVGIYEFALGKGSWLNVRAVRSFTDF</sequence>
<dbReference type="EMBL" id="QTJX01000001">
    <property type="protein sequence ID" value="RDY61970.1"/>
    <property type="molecule type" value="Genomic_DNA"/>
</dbReference>
<evidence type="ECO:0000256" key="3">
    <source>
        <dbReference type="ARBA" id="ARBA00022837"/>
    </source>
</evidence>
<dbReference type="SMART" id="SM00112">
    <property type="entry name" value="CA"/>
    <property type="match status" value="4"/>
</dbReference>
<evidence type="ECO:0000256" key="2">
    <source>
        <dbReference type="ARBA" id="ARBA00022737"/>
    </source>
</evidence>
<dbReference type="PROSITE" id="PS50268">
    <property type="entry name" value="CADHERIN_2"/>
    <property type="match status" value="1"/>
</dbReference>
<keyword evidence="2" id="KW-0677">Repeat</keyword>
<keyword evidence="3" id="KW-0106">Calcium</keyword>
<organism evidence="7 8">
    <name type="scientific">Flagellimonas nanhaiensis</name>
    <dbReference type="NCBI Taxonomy" id="2292706"/>
    <lineage>
        <taxon>Bacteria</taxon>
        <taxon>Pseudomonadati</taxon>
        <taxon>Bacteroidota</taxon>
        <taxon>Flavobacteriia</taxon>
        <taxon>Flavobacteriales</taxon>
        <taxon>Flavobacteriaceae</taxon>
        <taxon>Flagellimonas</taxon>
    </lineage>
</organism>
<dbReference type="AlphaFoldDB" id="A0A371JW13"/>
<proteinExistence type="predicted"/>
<comment type="caution">
    <text evidence="7">The sequence shown here is derived from an EMBL/GenBank/DDBJ whole genome shotgun (WGS) entry which is preliminary data.</text>
</comment>
<dbReference type="RefSeq" id="WP_116183751.1">
    <property type="nucleotide sequence ID" value="NZ_QTJX01000001.1"/>
</dbReference>
<reference evidence="7 8" key="1">
    <citation type="submission" date="2018-08" db="EMBL/GenBank/DDBJ databases">
        <title>Muricauda nanhaiensis sp. nov., isolated from seawater of the South China Sea.</title>
        <authorList>
            <person name="Dang Y."/>
        </authorList>
    </citation>
    <scope>NUCLEOTIDE SEQUENCE [LARGE SCALE GENOMIC DNA]</scope>
    <source>
        <strain evidence="7 8">SM1704</strain>
    </source>
</reference>